<protein>
    <recommendedName>
        <fullName evidence="4">Chromo domain-containing protein</fullName>
    </recommendedName>
</protein>
<feature type="domain" description="Chromo" evidence="4">
    <location>
        <begin position="18"/>
        <end position="78"/>
    </location>
</feature>
<accession>A0AAF3FLP3</accession>
<dbReference type="SMART" id="SM00298">
    <property type="entry name" value="CHROMO"/>
    <property type="match status" value="1"/>
</dbReference>
<dbReference type="WBParaSite" id="MBELARI_LOCUS7821">
    <property type="protein sequence ID" value="MBELARI_LOCUS7821"/>
    <property type="gene ID" value="MBELARI_LOCUS7821"/>
</dbReference>
<dbReference type="InterPro" id="IPR023779">
    <property type="entry name" value="Chromodomain_CS"/>
</dbReference>
<dbReference type="InterPro" id="IPR016197">
    <property type="entry name" value="Chromo-like_dom_sf"/>
</dbReference>
<dbReference type="PANTHER" id="PTHR22812">
    <property type="entry name" value="CHROMOBOX PROTEIN"/>
    <property type="match status" value="1"/>
</dbReference>
<sequence>MSHDKQESEESGDDGEVFEVEELLATRVQRKKRVYLVRWKGYGEEHNSWEPETNLMNSAADIVEEFKAQAAKRSSTTPKPLKKRPVHMVDRDEENESSSSKKGRMSRSLSKDDSKDDEDEDYSDSKKSSSRRRAATVPMKKALSPPKPLGAIGQSWLIESSDDDEEKKKPKNDPGNDAVEKEGKRSETREAERKAEKERKKLEKQKREEEKRKNAESFVAKVDNKADGEPEGGLLPLVMKIRRAMYTEGKYFVNVVVDSEEKEIPLDAAWKLDPHGLMQHLLSKYPFE</sequence>
<dbReference type="AlphaFoldDB" id="A0AAF3FLP3"/>
<comment type="subcellular location">
    <subcellularLocation>
        <location evidence="1">Nucleus</location>
    </subcellularLocation>
</comment>
<dbReference type="InterPro" id="IPR051219">
    <property type="entry name" value="Heterochromatin_chromo-domain"/>
</dbReference>
<evidence type="ECO:0000256" key="2">
    <source>
        <dbReference type="ARBA" id="ARBA00023242"/>
    </source>
</evidence>
<keyword evidence="5" id="KW-1185">Reference proteome</keyword>
<feature type="region of interest" description="Disordered" evidence="3">
    <location>
        <begin position="67"/>
        <end position="232"/>
    </location>
</feature>
<dbReference type="CDD" id="cd00024">
    <property type="entry name" value="CD_CSD"/>
    <property type="match status" value="1"/>
</dbReference>
<dbReference type="PROSITE" id="PS50013">
    <property type="entry name" value="CHROMO_2"/>
    <property type="match status" value="1"/>
</dbReference>
<evidence type="ECO:0000256" key="3">
    <source>
        <dbReference type="SAM" id="MobiDB-lite"/>
    </source>
</evidence>
<dbReference type="InterPro" id="IPR000953">
    <property type="entry name" value="Chromo/chromo_shadow_dom"/>
</dbReference>
<dbReference type="GO" id="GO:0005634">
    <property type="term" value="C:nucleus"/>
    <property type="evidence" value="ECO:0007669"/>
    <property type="project" value="UniProtKB-SubCell"/>
</dbReference>
<feature type="compositionally biased region" description="Basic and acidic residues" evidence="3">
    <location>
        <begin position="166"/>
        <end position="215"/>
    </location>
</feature>
<proteinExistence type="predicted"/>
<organism evidence="5 6">
    <name type="scientific">Mesorhabditis belari</name>
    <dbReference type="NCBI Taxonomy" id="2138241"/>
    <lineage>
        <taxon>Eukaryota</taxon>
        <taxon>Metazoa</taxon>
        <taxon>Ecdysozoa</taxon>
        <taxon>Nematoda</taxon>
        <taxon>Chromadorea</taxon>
        <taxon>Rhabditida</taxon>
        <taxon>Rhabditina</taxon>
        <taxon>Rhabditomorpha</taxon>
        <taxon>Rhabditoidea</taxon>
        <taxon>Rhabditidae</taxon>
        <taxon>Mesorhabditinae</taxon>
        <taxon>Mesorhabditis</taxon>
    </lineage>
</organism>
<dbReference type="Proteomes" id="UP000887575">
    <property type="component" value="Unassembled WGS sequence"/>
</dbReference>
<keyword evidence="2" id="KW-0539">Nucleus</keyword>
<evidence type="ECO:0000256" key="1">
    <source>
        <dbReference type="ARBA" id="ARBA00004123"/>
    </source>
</evidence>
<dbReference type="SUPFAM" id="SSF54160">
    <property type="entry name" value="Chromo domain-like"/>
    <property type="match status" value="1"/>
</dbReference>
<dbReference type="Pfam" id="PF00385">
    <property type="entry name" value="Chromo"/>
    <property type="match status" value="1"/>
</dbReference>
<dbReference type="InterPro" id="IPR023780">
    <property type="entry name" value="Chromo_domain"/>
</dbReference>
<reference evidence="6" key="1">
    <citation type="submission" date="2024-02" db="UniProtKB">
        <authorList>
            <consortium name="WormBaseParasite"/>
        </authorList>
    </citation>
    <scope>IDENTIFICATION</scope>
</reference>
<evidence type="ECO:0000259" key="4">
    <source>
        <dbReference type="PROSITE" id="PS50013"/>
    </source>
</evidence>
<dbReference type="Gene3D" id="2.40.50.40">
    <property type="match status" value="1"/>
</dbReference>
<dbReference type="PROSITE" id="PS00598">
    <property type="entry name" value="CHROMO_1"/>
    <property type="match status" value="1"/>
</dbReference>
<name>A0AAF3FLP3_9BILA</name>
<evidence type="ECO:0000313" key="5">
    <source>
        <dbReference type="Proteomes" id="UP000887575"/>
    </source>
</evidence>
<evidence type="ECO:0000313" key="6">
    <source>
        <dbReference type="WBParaSite" id="MBELARI_LOCUS7821"/>
    </source>
</evidence>